<dbReference type="AlphaFoldDB" id="A0A820RAF8"/>
<dbReference type="EMBL" id="CAJOBB010028816">
    <property type="protein sequence ID" value="CAF4432350.1"/>
    <property type="molecule type" value="Genomic_DNA"/>
</dbReference>
<dbReference type="Proteomes" id="UP000663868">
    <property type="component" value="Unassembled WGS sequence"/>
</dbReference>
<organism evidence="1 2">
    <name type="scientific">Adineta steineri</name>
    <dbReference type="NCBI Taxonomy" id="433720"/>
    <lineage>
        <taxon>Eukaryota</taxon>
        <taxon>Metazoa</taxon>
        <taxon>Spiralia</taxon>
        <taxon>Gnathifera</taxon>
        <taxon>Rotifera</taxon>
        <taxon>Eurotatoria</taxon>
        <taxon>Bdelloidea</taxon>
        <taxon>Adinetida</taxon>
        <taxon>Adinetidae</taxon>
        <taxon>Adineta</taxon>
    </lineage>
</organism>
<gene>
    <name evidence="1" type="ORF">KXQ929_LOCUS52860</name>
</gene>
<evidence type="ECO:0000313" key="2">
    <source>
        <dbReference type="Proteomes" id="UP000663868"/>
    </source>
</evidence>
<accession>A0A820RAF8</accession>
<evidence type="ECO:0000313" key="1">
    <source>
        <dbReference type="EMBL" id="CAF4432350.1"/>
    </source>
</evidence>
<reference evidence="1" key="1">
    <citation type="submission" date="2021-02" db="EMBL/GenBank/DDBJ databases">
        <authorList>
            <person name="Nowell W R."/>
        </authorList>
    </citation>
    <scope>NUCLEOTIDE SEQUENCE</scope>
</reference>
<sequence length="30" mass="3300">ASKLLATSDHVNRSPSDKTILIWADVDAFK</sequence>
<name>A0A820RAF8_9BILA</name>
<feature type="non-terminal residue" evidence="1">
    <location>
        <position position="1"/>
    </location>
</feature>
<protein>
    <submittedName>
        <fullName evidence="1">Uncharacterized protein</fullName>
    </submittedName>
</protein>
<comment type="caution">
    <text evidence="1">The sequence shown here is derived from an EMBL/GenBank/DDBJ whole genome shotgun (WGS) entry which is preliminary data.</text>
</comment>
<proteinExistence type="predicted"/>